<proteinExistence type="predicted"/>
<sequence length="199" mass="22609">MTMPGSARTAVLTAEVGAMSNPDNPPVGTCIRCDAEREGHSYLLLYGDWDADRDGFSRPPITRPLCRSCWNERYDRLAGAYYEVDDVQRLWDILRAANGDLVADLKHMFVGGRPFVRVVDGELQGATTKPKDVGDKTIRFDPEMVDVDRDWLFEVFGEDDELPDREYPTIAIIRPVEETPFEDVRERGGDSHKISRWSK</sequence>
<protein>
    <submittedName>
        <fullName evidence="1">Uncharacterized protein</fullName>
    </submittedName>
</protein>
<organism evidence="1 2">
    <name type="scientific">Natrialba phage PhiCh1</name>
    <dbReference type="NCBI Taxonomy" id="114777"/>
    <lineage>
        <taxon>Viruses</taxon>
        <taxon>Duplodnaviria</taxon>
        <taxon>Heunggongvirae</taxon>
        <taxon>Uroviricota</taxon>
        <taxon>Caudoviricetes</taxon>
        <taxon>Vertoviridae</taxon>
        <taxon>Myohalovirus</taxon>
        <taxon>Myohalovirus alkaliphilum</taxon>
        <taxon>Myohalovirus phiCh1</taxon>
    </lineage>
</organism>
<dbReference type="GeneID" id="951293"/>
<reference evidence="1 2" key="2">
    <citation type="journal article" date="2000" name="Virology">
        <title>The structural protein E of the archaeal virus phiCh1: evidence for processing in Natrialba magadii during virus maturation.</title>
        <authorList>
            <person name="Klein R."/>
            <person name="Greineder B."/>
            <person name="Baranyi U."/>
            <person name="Witte A."/>
        </authorList>
    </citation>
    <scope>NUCLEOTIDE SEQUENCE [LARGE SCALE GENOMIC DNA]</scope>
</reference>
<reference evidence="1 2" key="1">
    <citation type="journal article" date="2000" name="Mol. Microbiol.">
        <title>The archaeal halophilic virus-encoded Dam-like methyltransferase M. phiCh1-I methylates adenine residues and complements dam mutants in the low salt environment of Escherichia coli.</title>
        <authorList>
            <person name="Baranyi U."/>
            <person name="Klein R."/>
            <person name="Lubitz W."/>
            <person name="Kruger D.H."/>
            <person name="Witte A."/>
        </authorList>
    </citation>
    <scope>NUCLEOTIDE SEQUENCE [LARGE SCALE GENOMIC DNA]</scope>
</reference>
<dbReference type="RefSeq" id="NP_665996.1">
    <property type="nucleotide sequence ID" value="NC_004084.1"/>
</dbReference>
<name>Q8JKX8_9CAUD</name>
<reference evidence="1 2" key="3">
    <citation type="journal article" date="2002" name="Mol. Microbiol.">
        <title>Natrialba magadii virus phiCh1: first complete nucleotide sequence and functional organization of a virus infecting a haloalkaliphilic archaeon.</title>
        <authorList>
            <person name="Klein R."/>
            <person name="Baranyi U."/>
            <person name="Rossler N."/>
            <person name="Greineder B."/>
            <person name="Scholz H."/>
            <person name="Witte A."/>
        </authorList>
    </citation>
    <scope>NUCLEOTIDE SEQUENCE</scope>
</reference>
<dbReference type="Proteomes" id="UP000001157">
    <property type="component" value="Segment"/>
</dbReference>
<evidence type="ECO:0000313" key="2">
    <source>
        <dbReference type="Proteomes" id="UP000001157"/>
    </source>
</evidence>
<accession>Q8JKX8</accession>
<evidence type="ECO:0000313" key="1">
    <source>
        <dbReference type="EMBL" id="AAM88752.1"/>
    </source>
</evidence>
<dbReference type="KEGG" id="vg:951293"/>
<dbReference type="EMBL" id="AF440695">
    <property type="protein sequence ID" value="AAM88752.1"/>
    <property type="molecule type" value="Genomic_DNA"/>
</dbReference>